<sequence>MRRALVGATLALLRALANSRDPASLSTTVYAIRSHPSRMEVVKLHGNHVLWWIYRASSRIVSLFSDTGSPRSAVDRLNADPFELVFVTNTQSDVGSALTTAVKALVELSLSGPLYPVIQSNFSAIMRHAFEQGRQPHDGTSGPPKPGDFGIIDYFVASGGLTALPLDSSLDATLRRDILEPALKYLAMALYESRPQSIEEERMIEAPTSDHGFRAKRLLLELRSQCQKFLHRLAKGLVQKTYLPCTVPRANSEPLLHAIRIHGYLAHHCTRLSATRDPSSGIAMLQFLSPLVAEDIMDHVPDVAVRRHAWGSIGSFVSLYATPIGRLCEERDLERFFHFEDFTAETIAVGLIRALRLVDIENDVFRKSHCKHCCLKPHEFFQLLLHLTGSSQADYWTVFGGIVTMALRAIVGLWDKKDQEALQVKRSLYRHDFVSHLPACLALQGEPGDIAQALQAKLDRTPEHEVVEVEAVPETDGEPRTDQLLGTMGEWVHSLLVSRVLG</sequence>
<evidence type="ECO:0000313" key="2">
    <source>
        <dbReference type="Proteomes" id="UP001144978"/>
    </source>
</evidence>
<comment type="caution">
    <text evidence="1">The sequence shown here is derived from an EMBL/GenBank/DDBJ whole genome shotgun (WGS) entry which is preliminary data.</text>
</comment>
<name>A0ACC1QBR8_9APHY</name>
<gene>
    <name evidence="1" type="ORF">NUW54_g1</name>
</gene>
<accession>A0ACC1QBR8</accession>
<keyword evidence="2" id="KW-1185">Reference proteome</keyword>
<organism evidence="1 2">
    <name type="scientific">Trametes sanguinea</name>
    <dbReference type="NCBI Taxonomy" id="158606"/>
    <lineage>
        <taxon>Eukaryota</taxon>
        <taxon>Fungi</taxon>
        <taxon>Dikarya</taxon>
        <taxon>Basidiomycota</taxon>
        <taxon>Agaricomycotina</taxon>
        <taxon>Agaricomycetes</taxon>
        <taxon>Polyporales</taxon>
        <taxon>Polyporaceae</taxon>
        <taxon>Trametes</taxon>
    </lineage>
</organism>
<evidence type="ECO:0000313" key="1">
    <source>
        <dbReference type="EMBL" id="KAJ3019693.1"/>
    </source>
</evidence>
<dbReference type="Proteomes" id="UP001144978">
    <property type="component" value="Unassembled WGS sequence"/>
</dbReference>
<proteinExistence type="predicted"/>
<protein>
    <submittedName>
        <fullName evidence="1">Uncharacterized protein</fullName>
    </submittedName>
</protein>
<dbReference type="EMBL" id="JANSHE010000002">
    <property type="protein sequence ID" value="KAJ3019693.1"/>
    <property type="molecule type" value="Genomic_DNA"/>
</dbReference>
<reference evidence="1" key="1">
    <citation type="submission" date="2022-08" db="EMBL/GenBank/DDBJ databases">
        <title>Genome Sequence of Pycnoporus sanguineus.</title>
        <authorList>
            <person name="Buettner E."/>
        </authorList>
    </citation>
    <scope>NUCLEOTIDE SEQUENCE</scope>
    <source>
        <strain evidence="1">CG-C14</strain>
    </source>
</reference>